<evidence type="ECO:0000313" key="4">
    <source>
        <dbReference type="Proteomes" id="UP000198639"/>
    </source>
</evidence>
<sequence length="358" mass="35739">MKKPVVVNAARVRLKVLGASALVLLLAACGDHPPKDDGKDDTPPPVQASIRILAGSATETGSRDGSGGAARFNRPAGIALDAAGNLFVADQGNFTIRKITPAGVVSTLAGAAGASEIIDAVGGGARFLDPIGLAINGSGTLYVTDYLHIRSVGTGGQVNIVATLPAGTGDGRNTGALIPRAVAVDASGNLFATNGYGTRRIASNATTMLEGVNVVNNSFGTRVAPARGVAVDRNNNVYVADLQNTISRTNGSTTLVHLAGTPNASGSVDGTGNGASFGEVVALTVDPQGNVYAADNTNNLIRKITPGGVATTIAGTRVSTTLLAGPLPGSLAGVRGIATDGKVLYATSGQAVIKITLP</sequence>
<evidence type="ECO:0000256" key="1">
    <source>
        <dbReference type="ARBA" id="ARBA00022737"/>
    </source>
</evidence>
<gene>
    <name evidence="3" type="ORF">SAMN05216204_109112</name>
</gene>
<dbReference type="RefSeq" id="WP_091874472.1">
    <property type="nucleotide sequence ID" value="NZ_FOLD01000009.1"/>
</dbReference>
<protein>
    <submittedName>
        <fullName evidence="3">NHL repeat-containing protein</fullName>
    </submittedName>
</protein>
<organism evidence="3 4">
    <name type="scientific">Massilia yuzhufengensis</name>
    <dbReference type="NCBI Taxonomy" id="1164594"/>
    <lineage>
        <taxon>Bacteria</taxon>
        <taxon>Pseudomonadati</taxon>
        <taxon>Pseudomonadota</taxon>
        <taxon>Betaproteobacteria</taxon>
        <taxon>Burkholderiales</taxon>
        <taxon>Oxalobacteraceae</taxon>
        <taxon>Telluria group</taxon>
        <taxon>Massilia</taxon>
    </lineage>
</organism>
<name>A0A1I1LIT8_9BURK</name>
<dbReference type="PROSITE" id="PS51257">
    <property type="entry name" value="PROKAR_LIPOPROTEIN"/>
    <property type="match status" value="1"/>
</dbReference>
<dbReference type="SUPFAM" id="SSF63829">
    <property type="entry name" value="Calcium-dependent phosphotriesterase"/>
    <property type="match status" value="1"/>
</dbReference>
<dbReference type="AlphaFoldDB" id="A0A1I1LIT8"/>
<evidence type="ECO:0000313" key="3">
    <source>
        <dbReference type="EMBL" id="SFC72929.1"/>
    </source>
</evidence>
<keyword evidence="1" id="KW-0677">Repeat</keyword>
<dbReference type="STRING" id="1164594.SAMN05216204_109112"/>
<keyword evidence="4" id="KW-1185">Reference proteome</keyword>
<dbReference type="PANTHER" id="PTHR13833">
    <property type="match status" value="1"/>
</dbReference>
<feature type="signal peptide" evidence="2">
    <location>
        <begin position="1"/>
        <end position="21"/>
    </location>
</feature>
<dbReference type="Pfam" id="PF01436">
    <property type="entry name" value="NHL"/>
    <property type="match status" value="1"/>
</dbReference>
<keyword evidence="2" id="KW-0732">Signal</keyword>
<dbReference type="Proteomes" id="UP000198639">
    <property type="component" value="Unassembled WGS sequence"/>
</dbReference>
<feature type="chain" id="PRO_5011640965" evidence="2">
    <location>
        <begin position="22"/>
        <end position="358"/>
    </location>
</feature>
<dbReference type="InterPro" id="IPR011042">
    <property type="entry name" value="6-blade_b-propeller_TolB-like"/>
</dbReference>
<accession>A0A1I1LIT8</accession>
<dbReference type="EMBL" id="FOLD01000009">
    <property type="protein sequence ID" value="SFC72929.1"/>
    <property type="molecule type" value="Genomic_DNA"/>
</dbReference>
<dbReference type="Gene3D" id="2.40.10.500">
    <property type="match status" value="1"/>
</dbReference>
<evidence type="ECO:0000256" key="2">
    <source>
        <dbReference type="SAM" id="SignalP"/>
    </source>
</evidence>
<proteinExistence type="predicted"/>
<dbReference type="Gene3D" id="2.120.10.30">
    <property type="entry name" value="TolB, C-terminal domain"/>
    <property type="match status" value="2"/>
</dbReference>
<reference evidence="4" key="1">
    <citation type="submission" date="2016-10" db="EMBL/GenBank/DDBJ databases">
        <authorList>
            <person name="Varghese N."/>
            <person name="Submissions S."/>
        </authorList>
    </citation>
    <scope>NUCLEOTIDE SEQUENCE [LARGE SCALE GENOMIC DNA]</scope>
    <source>
        <strain evidence="4">CGMCC 1.12041</strain>
    </source>
</reference>
<dbReference type="InterPro" id="IPR001258">
    <property type="entry name" value="NHL_repeat"/>
</dbReference>
<dbReference type="PANTHER" id="PTHR13833:SF71">
    <property type="entry name" value="NHL DOMAIN-CONTAINING PROTEIN"/>
    <property type="match status" value="1"/>
</dbReference>
<dbReference type="OrthoDB" id="9774579at2"/>